<dbReference type="InterPro" id="IPR016534">
    <property type="entry name" value="VPS16"/>
</dbReference>
<gene>
    <name evidence="4" type="ORF">RSOLAG22IIIB_12127</name>
</gene>
<dbReference type="InterPro" id="IPR038132">
    <property type="entry name" value="Vps16_C_sf"/>
</dbReference>
<dbReference type="SUPFAM" id="SSF69322">
    <property type="entry name" value="Tricorn protease domain 2"/>
    <property type="match status" value="1"/>
</dbReference>
<keyword evidence="5" id="KW-1185">Reference proteome</keyword>
<protein>
    <submittedName>
        <fullName evidence="4">Vacuolar protein sorting-associated protein 16 homolog</fullName>
    </submittedName>
</protein>
<dbReference type="Gene3D" id="1.10.150.780">
    <property type="entry name" value="Vps16, C-terminal region"/>
    <property type="match status" value="1"/>
</dbReference>
<dbReference type="GO" id="GO:0016197">
    <property type="term" value="P:endosomal transport"/>
    <property type="evidence" value="ECO:0007669"/>
    <property type="project" value="TreeGrafter"/>
</dbReference>
<dbReference type="AlphaFoldDB" id="A0A0K6GC62"/>
<dbReference type="Pfam" id="PF04841">
    <property type="entry name" value="Vps16_N"/>
    <property type="match status" value="1"/>
</dbReference>
<comment type="similarity">
    <text evidence="1">Belongs to the VPS16 family.</text>
</comment>
<dbReference type="GO" id="GO:0006886">
    <property type="term" value="P:intracellular protein transport"/>
    <property type="evidence" value="ECO:0007669"/>
    <property type="project" value="InterPro"/>
</dbReference>
<dbReference type="EMBL" id="CYGV01001641">
    <property type="protein sequence ID" value="CUA76208.1"/>
    <property type="molecule type" value="Genomic_DNA"/>
</dbReference>
<dbReference type="GO" id="GO:0005768">
    <property type="term" value="C:endosome"/>
    <property type="evidence" value="ECO:0007669"/>
    <property type="project" value="UniProtKB-ARBA"/>
</dbReference>
<proteinExistence type="inferred from homology"/>
<feature type="domain" description="Vps16 N-terminal" evidence="3">
    <location>
        <begin position="7"/>
        <end position="412"/>
    </location>
</feature>
<dbReference type="Proteomes" id="UP000044841">
    <property type="component" value="Unassembled WGS sequence"/>
</dbReference>
<accession>A0A0K6GC62</accession>
<sequence>MANIPNPTTTWEPVQDGEVFYSTREVYQMMWQLNDLTDFIIAGARYAMIRDTSKLVALGRHTIAKPQIIIYSSAGSLINTIPWDQGKIVSLGWTHDERLVALNEEGTYRIHDLSGTYTQHSLGTDAADIGIMDARIHEHGLVALTNQLTFLEVRSWSGTKPVALALPDPPLDGAPHGWSIIPPDAVISKHIEVLVASGNTILSVDALECVDQRVGRGPFLAIAPSPNGKSIALLTSAGLVWVVSADFTKSYAEYDSTQDSPSLPRQVVWCGSDAVVLSYASGQLVILGPFGDTIKHYYPGAPYVVGEVDGARVVCIDRCDWIQKVPPSSMNALGPTSTHPAALLLHAAEQFSQRVPSAHDSVRAIRLELTGAVDALVDAAGREWDGTWQRKLMSAASFGRGFLDIYDPTEFVAMGKTLKVLNAARYYEIGIPITYAQYQQTSAAHLISRLTARNEHLLALRIAEFLGRPPDAVLKHWACAKIAKSGKIKAEDPDAPADKADADVCRAIVEKFRTTPGASFADIAKRAWELGRGRLATMLLDYEPRPGEQVPLLLQMKEERVALVKAVDSGDTDLVYLVLLQLKKQSTLGDFFRLLEDGGTPYGPAVRLLEVVYAREQDRDLLRDFYYQDDKRVASALLALDDARTAKVADNRIELVRAAAKFFGEDRERGWEAKAMDDSVRLLTFQQQLEKDLEGRVEVVGLSVNATIRVCLLNGQPKKAEKVRGDWKVPDKRFWYIKLYALTELRDWDGLEQLAKSRRSPIGYEPFVTHLVAQGHLKQAASYVPRCDAPKRAELFVKCGEWRSAGDECKTRGDKAKLEEIRKRAPNNLVARELDQILSTMRWSIASLFERESDELCVGCLSLDSPLSHVVPQQLNIFLPFIPNNFSTRKTPNRDNLRPVSAYELPKTESVIRTMVAKRKSYEFAIRCPITNQKFVWQAPHKIQDPSAYSGGSHLTTTMEYVAPPSVHRVLCADCGTPIEPNSANLCIACLRNSVDITEGIPKQGTSNSHS</sequence>
<dbReference type="PANTHER" id="PTHR12811:SF0">
    <property type="entry name" value="VACUOLAR PROTEIN SORTING-ASSOCIATED PROTEIN 16 HOMOLOG"/>
    <property type="match status" value="1"/>
</dbReference>
<organism evidence="4 5">
    <name type="scientific">Rhizoctonia solani</name>
    <dbReference type="NCBI Taxonomy" id="456999"/>
    <lineage>
        <taxon>Eukaryota</taxon>
        <taxon>Fungi</taxon>
        <taxon>Dikarya</taxon>
        <taxon>Basidiomycota</taxon>
        <taxon>Agaricomycotina</taxon>
        <taxon>Agaricomycetes</taxon>
        <taxon>Cantharellales</taxon>
        <taxon>Ceratobasidiaceae</taxon>
        <taxon>Rhizoctonia</taxon>
    </lineage>
</organism>
<evidence type="ECO:0000256" key="1">
    <source>
        <dbReference type="ARBA" id="ARBA00009250"/>
    </source>
</evidence>
<name>A0A0K6GC62_9AGAM</name>
<dbReference type="GO" id="GO:0003779">
    <property type="term" value="F:actin binding"/>
    <property type="evidence" value="ECO:0007669"/>
    <property type="project" value="TreeGrafter"/>
</dbReference>
<evidence type="ECO:0000313" key="5">
    <source>
        <dbReference type="Proteomes" id="UP000044841"/>
    </source>
</evidence>
<dbReference type="InterPro" id="IPR006925">
    <property type="entry name" value="Vps16_C"/>
</dbReference>
<feature type="domain" description="Vps16 C-terminal" evidence="2">
    <location>
        <begin position="519"/>
        <end position="830"/>
    </location>
</feature>
<evidence type="ECO:0000313" key="4">
    <source>
        <dbReference type="EMBL" id="CUA76208.1"/>
    </source>
</evidence>
<dbReference type="PIRSF" id="PIRSF007949">
    <property type="entry name" value="VPS16"/>
    <property type="match status" value="1"/>
</dbReference>
<dbReference type="Pfam" id="PF04840">
    <property type="entry name" value="Vps16_C"/>
    <property type="match status" value="1"/>
</dbReference>
<reference evidence="4 5" key="1">
    <citation type="submission" date="2015-07" db="EMBL/GenBank/DDBJ databases">
        <authorList>
            <person name="Noorani M."/>
        </authorList>
    </citation>
    <scope>NUCLEOTIDE SEQUENCE [LARGE SCALE GENOMIC DNA]</scope>
    <source>
        <strain evidence="4">BBA 69670</strain>
    </source>
</reference>
<dbReference type="GO" id="GO:0030897">
    <property type="term" value="C:HOPS complex"/>
    <property type="evidence" value="ECO:0007669"/>
    <property type="project" value="TreeGrafter"/>
</dbReference>
<dbReference type="PANTHER" id="PTHR12811">
    <property type="entry name" value="VACUOLAR PROTEIN SORTING VPS16"/>
    <property type="match status" value="1"/>
</dbReference>
<dbReference type="InterPro" id="IPR006926">
    <property type="entry name" value="Vps16_N"/>
</dbReference>
<evidence type="ECO:0000259" key="2">
    <source>
        <dbReference type="Pfam" id="PF04840"/>
    </source>
</evidence>
<evidence type="ECO:0000259" key="3">
    <source>
        <dbReference type="Pfam" id="PF04841"/>
    </source>
</evidence>
<dbReference type="GO" id="GO:0042144">
    <property type="term" value="P:vacuole fusion, non-autophagic"/>
    <property type="evidence" value="ECO:0007669"/>
    <property type="project" value="TreeGrafter"/>
</dbReference>